<dbReference type="NCBIfam" id="TIGR04183">
    <property type="entry name" value="Por_Secre_tail"/>
    <property type="match status" value="1"/>
</dbReference>
<dbReference type="RefSeq" id="WP_111062773.1">
    <property type="nucleotide sequence ID" value="NZ_JBHUCU010000016.1"/>
</dbReference>
<dbReference type="InterPro" id="IPR008979">
    <property type="entry name" value="Galactose-bd-like_sf"/>
</dbReference>
<dbReference type="Proteomes" id="UP000249248">
    <property type="component" value="Unassembled WGS sequence"/>
</dbReference>
<dbReference type="Pfam" id="PF01483">
    <property type="entry name" value="P_proprotein"/>
    <property type="match status" value="1"/>
</dbReference>
<dbReference type="EMBL" id="QKSB01000004">
    <property type="protein sequence ID" value="PZE17248.1"/>
    <property type="molecule type" value="Genomic_DNA"/>
</dbReference>
<feature type="domain" description="P/Homo B" evidence="4">
    <location>
        <begin position="507"/>
        <end position="670"/>
    </location>
</feature>
<keyword evidence="1" id="KW-0645">Protease</keyword>
<dbReference type="InterPro" id="IPR026444">
    <property type="entry name" value="Secre_tail"/>
</dbReference>
<comment type="caution">
    <text evidence="5">The sequence shown here is derived from an EMBL/GenBank/DDBJ whole genome shotgun (WGS) entry which is preliminary data.</text>
</comment>
<dbReference type="Pfam" id="PF18962">
    <property type="entry name" value="Por_Secre_tail"/>
    <property type="match status" value="1"/>
</dbReference>
<evidence type="ECO:0000313" key="5">
    <source>
        <dbReference type="EMBL" id="PZE17248.1"/>
    </source>
</evidence>
<sequence>MKFQFAKKILFLLFIIPSIHGYASHIYGGHLSYEKTGQPNQFKVVLDVISACGHVATTTNTVALEFSNDCNTTVTNSFLYLNQSVVQPNLCTSEMSQFCTSSLGGVEIYTYSGYITLPSNCSNYQLKSTIIHGLSSDNTIGPRNLYLEVELNNSNGIQNTSPIIHAPKAVYVNINTPISLELGAIDADNDSLVYSLVGTRTASNSYVQYATGYSALIPIQGMSIDAQTGIFSFLPTMYGVYTVVILIEEYNSNGVFTGSSLIDFPVFVNNYNAQPNYAMNHFPFFDSTISNFNNFGTNATFLTGPNRIKMCEGDQFCFDITLNDTADVNDSLFFITNLTDMLPNATMSITGTNPKTATLCWTFTAGFENYDVMFMGRDDDCPIYGFEFFRFRVEADKPIGFTYDDKICGDMTVNLNSNQNTPYQWSVLTGDPIVIGNNFSCNNCSSPVASPQVTTTYLVETLNDCNDSDTITINVFDTNLGDLETTILTADTTVCIGECIELNVNAVQYNQIYNNQTFANTSNSFVATNSTVLSTMFIPAMALSSATISPNNISKICIDIDHAFTGALNIYLISPAGTSFELSTGNGAGANYSGTCFETNGVTNVINGTAPFSNTYIPEGGPLTNLFVGENVQGIWQLQVENTSSINSAAIISWSIDFSEPSIISGSPDSLSWSNLSGMLLPQQANAVICPNVPGQYVLTTYNEFNCFERDTINIGVNPTSYTGVDTSFNVYLYQGVIDLYNYTSSGAVNNGVWLDSITGDSINHLVKADSLSNPTTFIYVTENSFGCYDSSYVIFDMFGYCDVPPGAPSPYITALPDAGLDSTVYVGLYSGVFDLFDVLNTGVSTTGYWRDTTGVTLNTTLFDPNTFPSGISYIYVATNENGCEDSAKYTIFVLDDLSIGESNVATNFSLYPNPAKNDFTISFTNSGQYEVKLLNQLGQVMVPTVFMENEGKINVSTLSNGIYYLSIKGQGIRVLEKIIIQD</sequence>
<keyword evidence="2" id="KW-0732">Signal</keyword>
<evidence type="ECO:0000313" key="6">
    <source>
        <dbReference type="Proteomes" id="UP000249248"/>
    </source>
</evidence>
<evidence type="ECO:0000259" key="4">
    <source>
        <dbReference type="PROSITE" id="PS51829"/>
    </source>
</evidence>
<proteinExistence type="predicted"/>
<evidence type="ECO:0000256" key="1">
    <source>
        <dbReference type="ARBA" id="ARBA00022670"/>
    </source>
</evidence>
<protein>
    <recommendedName>
        <fullName evidence="4">P/Homo B domain-containing protein</fullName>
    </recommendedName>
</protein>
<accession>A0A2W1NRG0</accession>
<organism evidence="5 6">
    <name type="scientific">Putridiphycobacter roseus</name>
    <dbReference type="NCBI Taxonomy" id="2219161"/>
    <lineage>
        <taxon>Bacteria</taxon>
        <taxon>Pseudomonadati</taxon>
        <taxon>Bacteroidota</taxon>
        <taxon>Flavobacteriia</taxon>
        <taxon>Flavobacteriales</taxon>
        <taxon>Crocinitomicaceae</taxon>
        <taxon>Putridiphycobacter</taxon>
    </lineage>
</organism>
<gene>
    <name evidence="5" type="ORF">DNU06_08215</name>
</gene>
<reference evidence="5 6" key="1">
    <citation type="submission" date="2018-06" db="EMBL/GenBank/DDBJ databases">
        <title>The draft genome sequence of Crocinitomix sp. SM1701.</title>
        <authorList>
            <person name="Zhang X."/>
        </authorList>
    </citation>
    <scope>NUCLEOTIDE SEQUENCE [LARGE SCALE GENOMIC DNA]</scope>
    <source>
        <strain evidence="5 6">SM1701</strain>
    </source>
</reference>
<name>A0A2W1NRG0_9FLAO</name>
<dbReference type="Gene3D" id="2.60.120.260">
    <property type="entry name" value="Galactose-binding domain-like"/>
    <property type="match status" value="1"/>
</dbReference>
<dbReference type="InterPro" id="IPR002884">
    <property type="entry name" value="P_dom"/>
</dbReference>
<evidence type="ECO:0000256" key="3">
    <source>
        <dbReference type="ARBA" id="ARBA00022801"/>
    </source>
</evidence>
<dbReference type="GO" id="GO:0006508">
    <property type="term" value="P:proteolysis"/>
    <property type="evidence" value="ECO:0007669"/>
    <property type="project" value="UniProtKB-KW"/>
</dbReference>
<dbReference type="PROSITE" id="PS51829">
    <property type="entry name" value="P_HOMO_B"/>
    <property type="match status" value="1"/>
</dbReference>
<dbReference type="SUPFAM" id="SSF49785">
    <property type="entry name" value="Galactose-binding domain-like"/>
    <property type="match status" value="1"/>
</dbReference>
<keyword evidence="6" id="KW-1185">Reference proteome</keyword>
<keyword evidence="3" id="KW-0378">Hydrolase</keyword>
<dbReference type="OrthoDB" id="9792152at2"/>
<dbReference type="GO" id="GO:0004252">
    <property type="term" value="F:serine-type endopeptidase activity"/>
    <property type="evidence" value="ECO:0007669"/>
    <property type="project" value="InterPro"/>
</dbReference>
<dbReference type="AlphaFoldDB" id="A0A2W1NRG0"/>
<evidence type="ECO:0000256" key="2">
    <source>
        <dbReference type="ARBA" id="ARBA00022729"/>
    </source>
</evidence>